<dbReference type="WBParaSite" id="Pan_g23715.t1">
    <property type="protein sequence ID" value="Pan_g23715.t1"/>
    <property type="gene ID" value="Pan_g23715"/>
</dbReference>
<organism evidence="2 3">
    <name type="scientific">Panagrellus redivivus</name>
    <name type="common">Microworm</name>
    <dbReference type="NCBI Taxonomy" id="6233"/>
    <lineage>
        <taxon>Eukaryota</taxon>
        <taxon>Metazoa</taxon>
        <taxon>Ecdysozoa</taxon>
        <taxon>Nematoda</taxon>
        <taxon>Chromadorea</taxon>
        <taxon>Rhabditida</taxon>
        <taxon>Tylenchina</taxon>
        <taxon>Panagrolaimomorpha</taxon>
        <taxon>Panagrolaimoidea</taxon>
        <taxon>Panagrolaimidae</taxon>
        <taxon>Panagrellus</taxon>
    </lineage>
</organism>
<reference evidence="2" key="1">
    <citation type="journal article" date="2013" name="Genetics">
        <title>The draft genome and transcriptome of Panagrellus redivivus are shaped by the harsh demands of a free-living lifestyle.</title>
        <authorList>
            <person name="Srinivasan J."/>
            <person name="Dillman A.R."/>
            <person name="Macchietto M.G."/>
            <person name="Heikkinen L."/>
            <person name="Lakso M."/>
            <person name="Fracchia K.M."/>
            <person name="Antoshechkin I."/>
            <person name="Mortazavi A."/>
            <person name="Wong G."/>
            <person name="Sternberg P.W."/>
        </authorList>
    </citation>
    <scope>NUCLEOTIDE SEQUENCE [LARGE SCALE GENOMIC DNA]</scope>
    <source>
        <strain evidence="2">MT8872</strain>
    </source>
</reference>
<name>A0A7E4VRC4_PANRE</name>
<feature type="transmembrane region" description="Helical" evidence="1">
    <location>
        <begin position="28"/>
        <end position="47"/>
    </location>
</feature>
<protein>
    <submittedName>
        <fullName evidence="3">Serpentine receptor class gamma</fullName>
    </submittedName>
</protein>
<dbReference type="Proteomes" id="UP000492821">
    <property type="component" value="Unassembled WGS sequence"/>
</dbReference>
<dbReference type="AlphaFoldDB" id="A0A7E4VRC4"/>
<accession>A0A7E4VRC4</accession>
<keyword evidence="1" id="KW-0472">Membrane</keyword>
<evidence type="ECO:0000313" key="2">
    <source>
        <dbReference type="Proteomes" id="UP000492821"/>
    </source>
</evidence>
<reference evidence="3" key="2">
    <citation type="submission" date="2020-10" db="UniProtKB">
        <authorList>
            <consortium name="WormBaseParasite"/>
        </authorList>
    </citation>
    <scope>IDENTIFICATION</scope>
</reference>
<sequence>MDVIIVKIASVLVTSIPVYYFFPAYMNVTWGYSILYSICIILVRNCFRKAKDFYYVMSIVLMMYYCAPANVNWTDQFVTAITCNITVFLLQKFQNFLKDDDDD</sequence>
<keyword evidence="2" id="KW-1185">Reference proteome</keyword>
<evidence type="ECO:0000256" key="1">
    <source>
        <dbReference type="SAM" id="Phobius"/>
    </source>
</evidence>
<keyword evidence="1" id="KW-1133">Transmembrane helix</keyword>
<proteinExistence type="predicted"/>
<evidence type="ECO:0000313" key="3">
    <source>
        <dbReference type="WBParaSite" id="Pan_g23715.t1"/>
    </source>
</evidence>
<feature type="transmembrane region" description="Helical" evidence="1">
    <location>
        <begin position="54"/>
        <end position="73"/>
    </location>
</feature>
<keyword evidence="1" id="KW-0812">Transmembrane</keyword>